<evidence type="ECO:0000313" key="3">
    <source>
        <dbReference type="EMBL" id="MCA6078649.1"/>
    </source>
</evidence>
<dbReference type="RefSeq" id="WP_225699504.1">
    <property type="nucleotide sequence ID" value="NZ_JAIXNE010000006.1"/>
</dbReference>
<keyword evidence="4" id="KW-1185">Reference proteome</keyword>
<dbReference type="InterPro" id="IPR007621">
    <property type="entry name" value="TPM_dom"/>
</dbReference>
<organism evidence="3 4">
    <name type="scientific">Fulvivirga sedimenti</name>
    <dbReference type="NCBI Taxonomy" id="2879465"/>
    <lineage>
        <taxon>Bacteria</taxon>
        <taxon>Pseudomonadati</taxon>
        <taxon>Bacteroidota</taxon>
        <taxon>Cytophagia</taxon>
        <taxon>Cytophagales</taxon>
        <taxon>Fulvivirgaceae</taxon>
        <taxon>Fulvivirga</taxon>
    </lineage>
</organism>
<keyword evidence="1" id="KW-1133">Transmembrane helix</keyword>
<feature type="transmembrane region" description="Helical" evidence="1">
    <location>
        <begin position="182"/>
        <end position="201"/>
    </location>
</feature>
<name>A0A9X1L174_9BACT</name>
<dbReference type="AlphaFoldDB" id="A0A9X1L174"/>
<dbReference type="Gene3D" id="3.10.310.50">
    <property type="match status" value="1"/>
</dbReference>
<dbReference type="PANTHER" id="PTHR30373:SF2">
    <property type="entry name" value="UPF0603 PROTEIN YGCG"/>
    <property type="match status" value="1"/>
</dbReference>
<gene>
    <name evidence="3" type="ORF">LDX50_27495</name>
</gene>
<keyword evidence="1" id="KW-0472">Membrane</keyword>
<sequence>MFPRGLLRYFFLILAISFFTLEFVYAQDIKALPDLKEFATDVTGTLSNEEINSLRNKLASFEAQKGSQIVFVMIPSTGIEPIEDYSIRLAEKIQAGREGVDDGVILLVAKEDRKLRIEVGYGLEGALPDITANRIINEIIVPRFRTGDYYAGISAGLDAIIHVVDGEPLPEPSANREPGGRGVNGLLTVFIVIFLVMGPILRKIAGKSKGGLIGSGIAFLAGWIFVSLAVGVVAALAFAFFYVISMLGGGGGRGGGGFYGGGFGGGRGGGFGGGGSFGGGFSGGGGSFGGGGASGGW</sequence>
<accession>A0A9X1L174</accession>
<dbReference type="Proteomes" id="UP001139409">
    <property type="component" value="Unassembled WGS sequence"/>
</dbReference>
<protein>
    <submittedName>
        <fullName evidence="3">TPM domain-containing protein</fullName>
    </submittedName>
</protein>
<proteinExistence type="predicted"/>
<feature type="transmembrane region" description="Helical" evidence="1">
    <location>
        <begin position="213"/>
        <end position="244"/>
    </location>
</feature>
<dbReference type="PANTHER" id="PTHR30373">
    <property type="entry name" value="UPF0603 PROTEIN YGCG"/>
    <property type="match status" value="1"/>
</dbReference>
<evidence type="ECO:0000313" key="4">
    <source>
        <dbReference type="Proteomes" id="UP001139409"/>
    </source>
</evidence>
<evidence type="ECO:0000256" key="1">
    <source>
        <dbReference type="SAM" id="Phobius"/>
    </source>
</evidence>
<evidence type="ECO:0000259" key="2">
    <source>
        <dbReference type="Pfam" id="PF04536"/>
    </source>
</evidence>
<comment type="caution">
    <text evidence="3">The sequence shown here is derived from an EMBL/GenBank/DDBJ whole genome shotgun (WGS) entry which is preliminary data.</text>
</comment>
<reference evidence="3" key="1">
    <citation type="submission" date="2021-09" db="EMBL/GenBank/DDBJ databases">
        <title>Fulvivirga sp. isolated from coastal sediment.</title>
        <authorList>
            <person name="Yu H."/>
        </authorList>
    </citation>
    <scope>NUCLEOTIDE SEQUENCE</scope>
    <source>
        <strain evidence="3">1062</strain>
    </source>
</reference>
<keyword evidence="1" id="KW-0812">Transmembrane</keyword>
<dbReference type="EMBL" id="JAIXNE010000006">
    <property type="protein sequence ID" value="MCA6078649.1"/>
    <property type="molecule type" value="Genomic_DNA"/>
</dbReference>
<feature type="domain" description="TPM" evidence="2">
    <location>
        <begin position="40"/>
        <end position="162"/>
    </location>
</feature>
<dbReference type="Pfam" id="PF04536">
    <property type="entry name" value="TPM_phosphatase"/>
    <property type="match status" value="1"/>
</dbReference>